<protein>
    <submittedName>
        <fullName evidence="1">Uncharacterized protein</fullName>
    </submittedName>
</protein>
<dbReference type="PATRIC" id="fig|1300253.3.peg.4587"/>
<organism evidence="1 2">
    <name type="scientific">Alteromonas mediterranea 615</name>
    <dbReference type="NCBI Taxonomy" id="1300253"/>
    <lineage>
        <taxon>Bacteria</taxon>
        <taxon>Pseudomonadati</taxon>
        <taxon>Pseudomonadota</taxon>
        <taxon>Gammaproteobacteria</taxon>
        <taxon>Alteromonadales</taxon>
        <taxon>Alteromonadaceae</taxon>
        <taxon>Alteromonas/Salinimonas group</taxon>
        <taxon>Alteromonas</taxon>
    </lineage>
</organism>
<dbReference type="KEGG" id="amh:I633_21991"/>
<reference evidence="1 2" key="1">
    <citation type="journal article" date="2013" name="Genome Biol. Evol.">
        <title>Genomic Diversity of "Deep Ecotype" Alteromonas macleodii Isolates: Evidence for Pan-Mediterranean Clonal Frames.</title>
        <authorList>
            <person name="Lopez-Perez M."/>
            <person name="Gonzaga A."/>
            <person name="Rodriguez-Valera F."/>
        </authorList>
    </citation>
    <scope>NUCLEOTIDE SEQUENCE [LARGE SCALE GENOMIC DNA]</scope>
    <source>
        <strain evidence="2">'English Channel 615'</strain>
        <plasmid evidence="2">Plasmid</plasmid>
    </source>
</reference>
<accession>S5AIW5</accession>
<gene>
    <name evidence="1" type="ORF">I633_21991</name>
</gene>
<evidence type="ECO:0000313" key="2">
    <source>
        <dbReference type="Proteomes" id="UP000014909"/>
    </source>
</evidence>
<dbReference type="Proteomes" id="UP000014909">
    <property type="component" value="Plasmid unnamed"/>
</dbReference>
<dbReference type="EMBL" id="CP004847">
    <property type="protein sequence ID" value="AGP79825.1"/>
    <property type="molecule type" value="Genomic_DNA"/>
</dbReference>
<dbReference type="AlphaFoldDB" id="S5AIW5"/>
<evidence type="ECO:0000313" key="1">
    <source>
        <dbReference type="EMBL" id="AGP79825.1"/>
    </source>
</evidence>
<proteinExistence type="predicted"/>
<keyword evidence="1" id="KW-0614">Plasmid</keyword>
<name>S5AIW5_9ALTE</name>
<sequence length="170" mass="19396">MNIQNLTKQATAFARDGDFGQAISILKDLIPVMAESGGFSASSYYKIIPYFQKAGRYQESLNYTKEVIIPAVIADRKSSHGHCVPEILQALTHNCISQIFNKLALAAKREGEAEHLDSFKALEQEHYDKYQVLLKIGEQKQLESEYQELMRVLGEDTDQWPLSIRRKFKL</sequence>
<dbReference type="BioCyc" id="AMAC1300253:G12YX-3472-MONOMER"/>
<dbReference type="HOGENOM" id="CLU_1567409_0_0_6"/>
<geneLocation type="plasmid" evidence="1">
    <name>unnamed</name>
</geneLocation>